<dbReference type="Proteomes" id="UP000266118">
    <property type="component" value="Chromosome"/>
</dbReference>
<evidence type="ECO:0000256" key="1">
    <source>
        <dbReference type="SAM" id="SignalP"/>
    </source>
</evidence>
<dbReference type="EMBL" id="CP032489">
    <property type="protein sequence ID" value="AYD47057.1"/>
    <property type="molecule type" value="Genomic_DNA"/>
</dbReference>
<gene>
    <name evidence="2" type="ORF">D6B99_05180</name>
</gene>
<keyword evidence="1" id="KW-0732">Signal</keyword>
<organism evidence="2 3">
    <name type="scientific">Arachidicoccus soli</name>
    <dbReference type="NCBI Taxonomy" id="2341117"/>
    <lineage>
        <taxon>Bacteria</taxon>
        <taxon>Pseudomonadati</taxon>
        <taxon>Bacteroidota</taxon>
        <taxon>Chitinophagia</taxon>
        <taxon>Chitinophagales</taxon>
        <taxon>Chitinophagaceae</taxon>
        <taxon>Arachidicoccus</taxon>
    </lineage>
</organism>
<proteinExistence type="predicted"/>
<feature type="signal peptide" evidence="1">
    <location>
        <begin position="1"/>
        <end position="22"/>
    </location>
</feature>
<accession>A0A386HMD1</accession>
<dbReference type="KEGG" id="ark:D6B99_05180"/>
<dbReference type="SUPFAM" id="SSF160574">
    <property type="entry name" value="BT0923-like"/>
    <property type="match status" value="1"/>
</dbReference>
<feature type="chain" id="PRO_5017300804" description="Beta-lactamase-inhibitor-like PepSY-like domain-containing protein" evidence="1">
    <location>
        <begin position="23"/>
        <end position="141"/>
    </location>
</feature>
<keyword evidence="3" id="KW-1185">Reference proteome</keyword>
<name>A0A386HMD1_9BACT</name>
<reference evidence="2 3" key="1">
    <citation type="submission" date="2018-09" db="EMBL/GenBank/DDBJ databases">
        <title>Arachidicoccus sp. nov., a bacterium isolated from soil.</title>
        <authorList>
            <person name="Weon H.-Y."/>
            <person name="Kwon S.-W."/>
            <person name="Lee S.A."/>
        </authorList>
    </citation>
    <scope>NUCLEOTIDE SEQUENCE [LARGE SCALE GENOMIC DNA]</scope>
    <source>
        <strain evidence="2 3">KIS59-12</strain>
    </source>
</reference>
<dbReference type="AlphaFoldDB" id="A0A386HMD1"/>
<evidence type="ECO:0008006" key="4">
    <source>
        <dbReference type="Google" id="ProtNLM"/>
    </source>
</evidence>
<dbReference type="Gene3D" id="3.10.450.360">
    <property type="match status" value="1"/>
</dbReference>
<evidence type="ECO:0000313" key="2">
    <source>
        <dbReference type="EMBL" id="AYD47057.1"/>
    </source>
</evidence>
<dbReference type="OrthoDB" id="1121502at2"/>
<dbReference type="RefSeq" id="WP_119985764.1">
    <property type="nucleotide sequence ID" value="NZ_CP032489.1"/>
</dbReference>
<protein>
    <recommendedName>
        <fullName evidence="4">Beta-lactamase-inhibitor-like PepSY-like domain-containing protein</fullName>
    </recommendedName>
</protein>
<sequence>MKNQIIGMAIAAISFTSFGAYAQVHVPQMAKEAFMKAYPQVHNPKWETENGNFEGNWKEGGYDHSAMFSPSGKFVGSETDISPEKLPQMAKNYMTKNVHAKVKEASLNKDANGTTTFEADVKGKAYIFDKNGQFLKIGEDD</sequence>
<evidence type="ECO:0000313" key="3">
    <source>
        <dbReference type="Proteomes" id="UP000266118"/>
    </source>
</evidence>